<evidence type="ECO:0000259" key="1">
    <source>
        <dbReference type="Pfam" id="PF08421"/>
    </source>
</evidence>
<dbReference type="Gene3D" id="3.40.50.720">
    <property type="entry name" value="NAD(P)-binding Rossmann-like Domain"/>
    <property type="match status" value="1"/>
</dbReference>
<feature type="domain" description="Methyltransferase putative zinc binding" evidence="1">
    <location>
        <begin position="7"/>
        <end position="67"/>
    </location>
</feature>
<accession>A0ABV4MGB5</accession>
<gene>
    <name evidence="3" type="ORF">ACED39_07505</name>
</gene>
<organism evidence="3 4">
    <name type="scientific">Vibrio bivalvicida</name>
    <dbReference type="NCBI Taxonomy" id="1276888"/>
    <lineage>
        <taxon>Bacteria</taxon>
        <taxon>Pseudomonadati</taxon>
        <taxon>Pseudomonadota</taxon>
        <taxon>Gammaproteobacteria</taxon>
        <taxon>Vibrionales</taxon>
        <taxon>Vibrionaceae</taxon>
        <taxon>Vibrio</taxon>
        <taxon>Vibrio oreintalis group</taxon>
    </lineage>
</organism>
<evidence type="ECO:0000313" key="3">
    <source>
        <dbReference type="EMBL" id="MEZ8208619.1"/>
    </source>
</evidence>
<keyword evidence="3" id="KW-0808">Transferase</keyword>
<dbReference type="PANTHER" id="PTHR43861:SF5">
    <property type="entry name" value="BLL5978 PROTEIN"/>
    <property type="match status" value="1"/>
</dbReference>
<dbReference type="InterPro" id="IPR013691">
    <property type="entry name" value="MeTrfase_14"/>
</dbReference>
<keyword evidence="4" id="KW-1185">Reference proteome</keyword>
<dbReference type="InterPro" id="IPR038576">
    <property type="entry name" value="Methyltransf_Zn-bd_dom_put_sf"/>
</dbReference>
<dbReference type="InterPro" id="IPR013630">
    <property type="entry name" value="Methyltransf_Zn-bd_dom_put"/>
</dbReference>
<dbReference type="Gene3D" id="6.20.50.110">
    <property type="entry name" value="Methyltransferase, zinc-binding domain"/>
    <property type="match status" value="1"/>
</dbReference>
<dbReference type="InterPro" id="IPR029063">
    <property type="entry name" value="SAM-dependent_MTases_sf"/>
</dbReference>
<reference evidence="3 4" key="1">
    <citation type="submission" date="2024-06" db="EMBL/GenBank/DDBJ databases">
        <authorList>
            <person name="Steensen K."/>
            <person name="Seneca J."/>
            <person name="Bartlau N."/>
            <person name="Yu A.X."/>
            <person name="Polz M.F."/>
        </authorList>
    </citation>
    <scope>NUCLEOTIDE SEQUENCE [LARGE SCALE GENOMIC DNA]</scope>
    <source>
        <strain evidence="3 4">1F146</strain>
    </source>
</reference>
<proteinExistence type="predicted"/>
<dbReference type="Pfam" id="PF08484">
    <property type="entry name" value="Methyltransf_14"/>
    <property type="match status" value="1"/>
</dbReference>
<dbReference type="GO" id="GO:0032259">
    <property type="term" value="P:methylation"/>
    <property type="evidence" value="ECO:0007669"/>
    <property type="project" value="UniProtKB-KW"/>
</dbReference>
<keyword evidence="3" id="KW-0489">Methyltransferase</keyword>
<comment type="caution">
    <text evidence="3">The sequence shown here is derived from an EMBL/GenBank/DDBJ whole genome shotgun (WGS) entry which is preliminary data.</text>
</comment>
<dbReference type="SUPFAM" id="SSF53335">
    <property type="entry name" value="S-adenosyl-L-methionine-dependent methyltransferases"/>
    <property type="match status" value="1"/>
</dbReference>
<dbReference type="Gene3D" id="3.40.50.150">
    <property type="entry name" value="Vaccinia Virus protein VP39"/>
    <property type="match status" value="1"/>
</dbReference>
<dbReference type="PANTHER" id="PTHR43861">
    <property type="entry name" value="TRANS-ACONITATE 2-METHYLTRANSFERASE-RELATED"/>
    <property type="match status" value="1"/>
</dbReference>
<dbReference type="GO" id="GO:0008168">
    <property type="term" value="F:methyltransferase activity"/>
    <property type="evidence" value="ECO:0007669"/>
    <property type="project" value="UniProtKB-KW"/>
</dbReference>
<evidence type="ECO:0000313" key="4">
    <source>
        <dbReference type="Proteomes" id="UP001569151"/>
    </source>
</evidence>
<feature type="domain" description="C-methyltransferase" evidence="2">
    <location>
        <begin position="289"/>
        <end position="383"/>
    </location>
</feature>
<dbReference type="EMBL" id="JBGOOS010000008">
    <property type="protein sequence ID" value="MEZ8208619.1"/>
    <property type="molecule type" value="Genomic_DNA"/>
</dbReference>
<dbReference type="Pfam" id="PF08421">
    <property type="entry name" value="Methyltransf_13"/>
    <property type="match status" value="1"/>
</dbReference>
<protein>
    <submittedName>
        <fullName evidence="3">Class I SAM-dependent methyltransferase</fullName>
    </submittedName>
</protein>
<name>A0ABV4MGB5_9VIBR</name>
<dbReference type="RefSeq" id="WP_371718460.1">
    <property type="nucleotide sequence ID" value="NZ_JBGOOF010000010.1"/>
</dbReference>
<sequence length="397" mass="44708">MRRITNCEVCGSNNLVSALDLGSQPMCDDLVPVGSSLKPKSYPLEIVACPTCFTFHQAVQVERELLFPKSYHYRSSLTADVIEGMKELVNSTQNHVGNLSGLTVLDVGCNDGSLLSLFSKKGAITCGIEPTDAFKDINSAISWKYQGYFDYEAIEAFLEKNDKPDVITFTNVFAHINDLNLLLDNLKLLIGNNTKLVIENHYMGAVSKLQQFDTFYHEHPRTYSLESFKHIASKLGLSIEKVEFPERYNGNIRIFMGHSKNTELPVLNEKTDFENLLSLEPVIQTGAEQFMEELEVLAKKYGPLPAKAFPGRAAITINRFGITDKLIDATYEKPLSPKIGNYIPGTTISIRNENEFFADRIDSPVLVNMAWHIHDEIVHYMRSKGYKGKILKAWIKQ</sequence>
<dbReference type="Pfam" id="PF13489">
    <property type="entry name" value="Methyltransf_23"/>
    <property type="match status" value="1"/>
</dbReference>
<dbReference type="Proteomes" id="UP001569151">
    <property type="component" value="Unassembled WGS sequence"/>
</dbReference>
<evidence type="ECO:0000259" key="2">
    <source>
        <dbReference type="Pfam" id="PF08484"/>
    </source>
</evidence>